<keyword evidence="7 10" id="KW-0406">Ion transport</keyword>
<dbReference type="KEGG" id="talb:FTW19_13660"/>
<evidence type="ECO:0000313" key="12">
    <source>
        <dbReference type="EMBL" id="QEE28954.1"/>
    </source>
</evidence>
<comment type="function">
    <text evidence="10">Na(+)/H(+) antiporter that extrudes sodium in exchange for external protons.</text>
</comment>
<keyword evidence="3 10" id="KW-1003">Cell membrane</keyword>
<evidence type="ECO:0000256" key="2">
    <source>
        <dbReference type="ARBA" id="ARBA00022448"/>
    </source>
</evidence>
<dbReference type="InterPro" id="IPR006153">
    <property type="entry name" value="Cation/H_exchanger_TM"/>
</dbReference>
<keyword evidence="6 10" id="KW-0915">Sodium</keyword>
<feature type="transmembrane region" description="Helical" evidence="10">
    <location>
        <begin position="106"/>
        <end position="133"/>
    </location>
</feature>
<dbReference type="InterPro" id="IPR018422">
    <property type="entry name" value="Cation/H_exchanger_CPA1"/>
</dbReference>
<evidence type="ECO:0000259" key="11">
    <source>
        <dbReference type="Pfam" id="PF00999"/>
    </source>
</evidence>
<evidence type="ECO:0000256" key="8">
    <source>
        <dbReference type="ARBA" id="ARBA00023136"/>
    </source>
</evidence>
<dbReference type="GO" id="GO:0005886">
    <property type="term" value="C:plasma membrane"/>
    <property type="evidence" value="ECO:0007669"/>
    <property type="project" value="UniProtKB-SubCell"/>
</dbReference>
<comment type="similarity">
    <text evidence="10">Belongs to the monovalent cation:proton antiporter 1 (CPA1) transporter (TC 2.A.36) family.</text>
</comment>
<dbReference type="GO" id="GO:0098719">
    <property type="term" value="P:sodium ion import across plasma membrane"/>
    <property type="evidence" value="ECO:0007669"/>
    <property type="project" value="TreeGrafter"/>
</dbReference>
<feature type="transmembrane region" description="Helical" evidence="10">
    <location>
        <begin position="153"/>
        <end position="172"/>
    </location>
</feature>
<reference evidence="12 13" key="1">
    <citation type="submission" date="2019-08" db="EMBL/GenBank/DDBJ databases">
        <title>Complete genome sequence of Terriglobus albidus strain ORNL.</title>
        <authorList>
            <person name="Podar M."/>
        </authorList>
    </citation>
    <scope>NUCLEOTIDE SEQUENCE [LARGE SCALE GENOMIC DNA]</scope>
    <source>
        <strain evidence="12 13">ORNL</strain>
    </source>
</reference>
<feature type="transmembrane region" description="Helical" evidence="10">
    <location>
        <begin position="51"/>
        <end position="69"/>
    </location>
</feature>
<feature type="transmembrane region" description="Helical" evidence="10">
    <location>
        <begin position="390"/>
        <end position="414"/>
    </location>
</feature>
<feature type="transmembrane region" description="Helical" evidence="10">
    <location>
        <begin position="81"/>
        <end position="100"/>
    </location>
</feature>
<evidence type="ECO:0000256" key="4">
    <source>
        <dbReference type="ARBA" id="ARBA00022692"/>
    </source>
</evidence>
<accession>A0A5B9EB82</accession>
<dbReference type="PANTHER" id="PTHR10110:SF86">
    <property type="entry name" value="SODIUM_HYDROGEN EXCHANGER 7"/>
    <property type="match status" value="1"/>
</dbReference>
<protein>
    <submittedName>
        <fullName evidence="12">Na+/H+ antiporter</fullName>
    </submittedName>
</protein>
<feature type="transmembrane region" description="Helical" evidence="10">
    <location>
        <begin position="304"/>
        <end position="333"/>
    </location>
</feature>
<evidence type="ECO:0000256" key="1">
    <source>
        <dbReference type="ARBA" id="ARBA00004651"/>
    </source>
</evidence>
<dbReference type="Proteomes" id="UP000321820">
    <property type="component" value="Chromosome"/>
</dbReference>
<dbReference type="GO" id="GO:0051453">
    <property type="term" value="P:regulation of intracellular pH"/>
    <property type="evidence" value="ECO:0007669"/>
    <property type="project" value="TreeGrafter"/>
</dbReference>
<keyword evidence="2 10" id="KW-0813">Transport</keyword>
<keyword evidence="5 10" id="KW-1133">Transmembrane helix</keyword>
<dbReference type="RefSeq" id="WP_147648152.1">
    <property type="nucleotide sequence ID" value="NZ_CP042806.1"/>
</dbReference>
<evidence type="ECO:0000313" key="13">
    <source>
        <dbReference type="Proteomes" id="UP000321820"/>
    </source>
</evidence>
<feature type="domain" description="Cation/H+ exchanger transmembrane" evidence="11">
    <location>
        <begin position="14"/>
        <end position="415"/>
    </location>
</feature>
<gene>
    <name evidence="12" type="ORF">FTW19_13660</name>
</gene>
<dbReference type="InterPro" id="IPR004705">
    <property type="entry name" value="Cation/H_exchanger_CPA1_bac"/>
</dbReference>
<keyword evidence="9 10" id="KW-0739">Sodium transport</keyword>
<comment type="subcellular location">
    <subcellularLocation>
        <location evidence="1 10">Cell membrane</location>
        <topology evidence="1 10">Multi-pass membrane protein</topology>
    </subcellularLocation>
</comment>
<feature type="transmembrane region" description="Helical" evidence="10">
    <location>
        <begin position="178"/>
        <end position="199"/>
    </location>
</feature>
<dbReference type="Pfam" id="PF00999">
    <property type="entry name" value="Na_H_Exchanger"/>
    <property type="match status" value="1"/>
</dbReference>
<dbReference type="OrthoDB" id="9809206at2"/>
<dbReference type="AlphaFoldDB" id="A0A5B9EB82"/>
<keyword evidence="8 10" id="KW-0472">Membrane</keyword>
<dbReference type="NCBIfam" id="TIGR00831">
    <property type="entry name" value="a_cpa1"/>
    <property type="match status" value="1"/>
</dbReference>
<feature type="transmembrane region" description="Helical" evidence="10">
    <location>
        <begin position="236"/>
        <end position="253"/>
    </location>
</feature>
<evidence type="ECO:0000256" key="5">
    <source>
        <dbReference type="ARBA" id="ARBA00022989"/>
    </source>
</evidence>
<keyword evidence="10" id="KW-0050">Antiport</keyword>
<evidence type="ECO:0000256" key="10">
    <source>
        <dbReference type="RuleBase" id="RU366002"/>
    </source>
</evidence>
<proteinExistence type="inferred from homology"/>
<feature type="transmembrane region" description="Helical" evidence="10">
    <location>
        <begin position="211"/>
        <end position="230"/>
    </location>
</feature>
<evidence type="ECO:0000256" key="9">
    <source>
        <dbReference type="ARBA" id="ARBA00023201"/>
    </source>
</evidence>
<sequence length="542" mass="58688">MEQFATVLILLFAVSISKAAARLSRIPLPLLQIGLGVALAAFHVHMPLDPGLFLVLFVAPLLYVDANLFPRAEVRALGKPILEMAVGLVFFTVLGAGYFIDWMIPSMPLAACFALAAVLSPTDAVAVSGLIGLKRLPTRLLHLLEGEALLNDATGLVCLRFAVIAVLTGYFSPAGASISFLTVVLGGLAAGAFLSFILMSVEKGVERTIGAYPAAQILRTLLLPFASYLLAEHFKLSGILAAVAAGFVASWLLQEIPEVETRIKSEAVTDLMQFTLNGLIFVLLGLQLQAIAKSIPSVVKQENFASAWVLGAFVLSITLVVGALRFLWTWFVLEWSFFRHKHEGGRAQHTPWRLLAATMLAGVRGAITLAAVLSIPLTRQDGTPFPGRDLAVLLASGVILFSMIAAAVGLPLVLKGLEEPPESSAEAKFRNARVLTAQAAIGRIEEVEHRLSQNSPYADSYASIASRLMDYYRRRIEAFVGDQSSRIKADRLRVAERTIRLEAVRAERKEISRMLHNHELEPGQARALLKKLDNTEATLKGG</sequence>
<dbReference type="Gene3D" id="6.10.140.1330">
    <property type="match status" value="1"/>
</dbReference>
<feature type="transmembrane region" description="Helical" evidence="10">
    <location>
        <begin position="354"/>
        <end position="378"/>
    </location>
</feature>
<dbReference type="GO" id="GO:0015385">
    <property type="term" value="F:sodium:proton antiporter activity"/>
    <property type="evidence" value="ECO:0007669"/>
    <property type="project" value="InterPro"/>
</dbReference>
<evidence type="ECO:0000256" key="6">
    <source>
        <dbReference type="ARBA" id="ARBA00023053"/>
    </source>
</evidence>
<feature type="transmembrane region" description="Helical" evidence="10">
    <location>
        <begin position="274"/>
        <end position="292"/>
    </location>
</feature>
<keyword evidence="13" id="KW-1185">Reference proteome</keyword>
<evidence type="ECO:0000256" key="7">
    <source>
        <dbReference type="ARBA" id="ARBA00023065"/>
    </source>
</evidence>
<evidence type="ECO:0000256" key="3">
    <source>
        <dbReference type="ARBA" id="ARBA00022475"/>
    </source>
</evidence>
<organism evidence="12 13">
    <name type="scientific">Terriglobus albidus</name>
    <dbReference type="NCBI Taxonomy" id="1592106"/>
    <lineage>
        <taxon>Bacteria</taxon>
        <taxon>Pseudomonadati</taxon>
        <taxon>Acidobacteriota</taxon>
        <taxon>Terriglobia</taxon>
        <taxon>Terriglobales</taxon>
        <taxon>Acidobacteriaceae</taxon>
        <taxon>Terriglobus</taxon>
    </lineage>
</organism>
<dbReference type="GO" id="GO:0015386">
    <property type="term" value="F:potassium:proton antiporter activity"/>
    <property type="evidence" value="ECO:0007669"/>
    <property type="project" value="TreeGrafter"/>
</dbReference>
<name>A0A5B9EB82_9BACT</name>
<dbReference type="EMBL" id="CP042806">
    <property type="protein sequence ID" value="QEE28954.1"/>
    <property type="molecule type" value="Genomic_DNA"/>
</dbReference>
<keyword evidence="4 10" id="KW-0812">Transmembrane</keyword>
<dbReference type="PANTHER" id="PTHR10110">
    <property type="entry name" value="SODIUM/HYDROGEN EXCHANGER"/>
    <property type="match status" value="1"/>
</dbReference>